<sequence length="221" mass="24665">MEHGWDFAFLLEQRDFILRGLMGTLRLAATCVVAGVVLGLLFASAQLSRFAPLRLLGVAYVEFFRNIPVLVQIFWCYFTLPILTGMQPNAFSAAAVAISLYAGAYLAEIFRSGIQSIERGQWEAARAIGFGHLALMRWVVLPQAVRAVVPPLTNQVMEIVKTTTVASTIAYGEILYSAKVLSDQEFRPIESYTAVGIFFIVTLTFVSLLSSWLERRLRRHV</sequence>
<evidence type="ECO:0000256" key="9">
    <source>
        <dbReference type="RuleBase" id="RU363032"/>
    </source>
</evidence>
<keyword evidence="4" id="KW-1003">Cell membrane</keyword>
<organism evidence="11 12">
    <name type="scientific">Neoroseomonas terrae</name>
    <dbReference type="NCBI Taxonomy" id="424799"/>
    <lineage>
        <taxon>Bacteria</taxon>
        <taxon>Pseudomonadati</taxon>
        <taxon>Pseudomonadota</taxon>
        <taxon>Alphaproteobacteria</taxon>
        <taxon>Acetobacterales</taxon>
        <taxon>Acetobacteraceae</taxon>
        <taxon>Neoroseomonas</taxon>
    </lineage>
</organism>
<evidence type="ECO:0000256" key="8">
    <source>
        <dbReference type="ARBA" id="ARBA00023136"/>
    </source>
</evidence>
<evidence type="ECO:0000256" key="5">
    <source>
        <dbReference type="ARBA" id="ARBA00022692"/>
    </source>
</evidence>
<dbReference type="Proteomes" id="UP000698752">
    <property type="component" value="Unassembled WGS sequence"/>
</dbReference>
<reference evidence="12" key="1">
    <citation type="journal article" date="2021" name="Syst. Appl. Microbiol.">
        <title>Roseomonas hellenica sp. nov., isolated from roots of wild-growing Alkanna tinctoria.</title>
        <authorList>
            <person name="Rat A."/>
            <person name="Naranjo H.D."/>
            <person name="Lebbe L."/>
            <person name="Cnockaert M."/>
            <person name="Krigas N."/>
            <person name="Grigoriadou K."/>
            <person name="Maloupa E."/>
            <person name="Willems A."/>
        </authorList>
    </citation>
    <scope>NUCLEOTIDE SEQUENCE [LARGE SCALE GENOMIC DNA]</scope>
    <source>
        <strain evidence="12">LMG 31159</strain>
    </source>
</reference>
<dbReference type="Pfam" id="PF00528">
    <property type="entry name" value="BPD_transp_1"/>
    <property type="match status" value="1"/>
</dbReference>
<keyword evidence="12" id="KW-1185">Reference proteome</keyword>
<dbReference type="InterPro" id="IPR010065">
    <property type="entry name" value="AA_ABC_transptr_permease_3TM"/>
</dbReference>
<keyword evidence="8 9" id="KW-0472">Membrane</keyword>
<evidence type="ECO:0000256" key="7">
    <source>
        <dbReference type="ARBA" id="ARBA00022989"/>
    </source>
</evidence>
<comment type="similarity">
    <text evidence="2">Belongs to the binding-protein-dependent transport system permease family. HisMQ subfamily.</text>
</comment>
<evidence type="ECO:0000256" key="3">
    <source>
        <dbReference type="ARBA" id="ARBA00022448"/>
    </source>
</evidence>
<comment type="subcellular location">
    <subcellularLocation>
        <location evidence="1">Cell inner membrane</location>
        <topology evidence="1">Multi-pass membrane protein</topology>
    </subcellularLocation>
    <subcellularLocation>
        <location evidence="9">Cell membrane</location>
        <topology evidence="9">Multi-pass membrane protein</topology>
    </subcellularLocation>
</comment>
<keyword evidence="5 9" id="KW-0812">Transmembrane</keyword>
<dbReference type="RefSeq" id="WP_211871908.1">
    <property type="nucleotide sequence ID" value="NZ_JAAEDI010000042.1"/>
</dbReference>
<dbReference type="InterPro" id="IPR000515">
    <property type="entry name" value="MetI-like"/>
</dbReference>
<evidence type="ECO:0000256" key="4">
    <source>
        <dbReference type="ARBA" id="ARBA00022475"/>
    </source>
</evidence>
<keyword evidence="6" id="KW-0029">Amino-acid transport</keyword>
<evidence type="ECO:0000256" key="6">
    <source>
        <dbReference type="ARBA" id="ARBA00022970"/>
    </source>
</evidence>
<protein>
    <submittedName>
        <fullName evidence="11">Amino acid ABC transporter permease</fullName>
    </submittedName>
</protein>
<feature type="transmembrane region" description="Helical" evidence="9">
    <location>
        <begin position="90"/>
        <end position="110"/>
    </location>
</feature>
<evidence type="ECO:0000256" key="2">
    <source>
        <dbReference type="ARBA" id="ARBA00010072"/>
    </source>
</evidence>
<dbReference type="InterPro" id="IPR043429">
    <property type="entry name" value="ArtM/GltK/GlnP/TcyL/YhdX-like"/>
</dbReference>
<evidence type="ECO:0000313" key="12">
    <source>
        <dbReference type="Proteomes" id="UP000698752"/>
    </source>
</evidence>
<name>A0ABS5ERB4_9PROT</name>
<dbReference type="PANTHER" id="PTHR30614:SF0">
    <property type="entry name" value="L-CYSTINE TRANSPORT SYSTEM PERMEASE PROTEIN TCYL"/>
    <property type="match status" value="1"/>
</dbReference>
<evidence type="ECO:0000313" key="11">
    <source>
        <dbReference type="EMBL" id="MBR0653202.1"/>
    </source>
</evidence>
<dbReference type="PROSITE" id="PS50928">
    <property type="entry name" value="ABC_TM1"/>
    <property type="match status" value="1"/>
</dbReference>
<feature type="transmembrane region" description="Helical" evidence="9">
    <location>
        <begin position="63"/>
        <end position="84"/>
    </location>
</feature>
<dbReference type="Gene3D" id="1.10.3720.10">
    <property type="entry name" value="MetI-like"/>
    <property type="match status" value="1"/>
</dbReference>
<keyword evidence="7 9" id="KW-1133">Transmembrane helix</keyword>
<feature type="transmembrane region" description="Helical" evidence="9">
    <location>
        <begin position="122"/>
        <end position="140"/>
    </location>
</feature>
<dbReference type="EMBL" id="JAAEDI010000042">
    <property type="protein sequence ID" value="MBR0653202.1"/>
    <property type="molecule type" value="Genomic_DNA"/>
</dbReference>
<dbReference type="InterPro" id="IPR035906">
    <property type="entry name" value="MetI-like_sf"/>
</dbReference>
<dbReference type="SUPFAM" id="SSF161098">
    <property type="entry name" value="MetI-like"/>
    <property type="match status" value="1"/>
</dbReference>
<evidence type="ECO:0000256" key="1">
    <source>
        <dbReference type="ARBA" id="ARBA00004429"/>
    </source>
</evidence>
<comment type="caution">
    <text evidence="11">The sequence shown here is derived from an EMBL/GenBank/DDBJ whole genome shotgun (WGS) entry which is preliminary data.</text>
</comment>
<evidence type="ECO:0000259" key="10">
    <source>
        <dbReference type="PROSITE" id="PS50928"/>
    </source>
</evidence>
<dbReference type="NCBIfam" id="TIGR01726">
    <property type="entry name" value="HEQRo_perm_3TM"/>
    <property type="match status" value="1"/>
</dbReference>
<feature type="transmembrane region" description="Helical" evidence="9">
    <location>
        <begin position="192"/>
        <end position="213"/>
    </location>
</feature>
<keyword evidence="3 9" id="KW-0813">Transport</keyword>
<accession>A0ABS5ERB4</accession>
<feature type="domain" description="ABC transmembrane type-1" evidence="10">
    <location>
        <begin position="21"/>
        <end position="210"/>
    </location>
</feature>
<feature type="transmembrane region" description="Helical" evidence="9">
    <location>
        <begin position="20"/>
        <end position="42"/>
    </location>
</feature>
<dbReference type="PANTHER" id="PTHR30614">
    <property type="entry name" value="MEMBRANE COMPONENT OF AMINO ACID ABC TRANSPORTER"/>
    <property type="match status" value="1"/>
</dbReference>
<proteinExistence type="inferred from homology"/>
<gene>
    <name evidence="11" type="ORF">GXW78_26340</name>
</gene>
<dbReference type="CDD" id="cd06261">
    <property type="entry name" value="TM_PBP2"/>
    <property type="match status" value="1"/>
</dbReference>